<proteinExistence type="predicted"/>
<keyword evidence="3" id="KW-1185">Reference proteome</keyword>
<evidence type="ECO:0000313" key="3">
    <source>
        <dbReference type="Proteomes" id="UP001521184"/>
    </source>
</evidence>
<evidence type="ECO:0000256" key="1">
    <source>
        <dbReference type="SAM" id="MobiDB-lite"/>
    </source>
</evidence>
<feature type="region of interest" description="Disordered" evidence="1">
    <location>
        <begin position="131"/>
        <end position="151"/>
    </location>
</feature>
<sequence length="306" mass="34751">MATDPPTDADYEEFFEDACRNKVHGDQYSEFLRQRFPERRDRKAYYEWGCRELRLKNQRDDDVVSHTDFAAHVDNMSFYDKAAVGTLTTSSALYLTLSPCFAERGDAKYSEGILTDCNFLGVNLPVSVSRRKDQHFPSDESTTGGGGPSSTPIVHKTVPGFVFHQLGVLQYMDNDDEMGVPATNDEAAERPWMATGYVLVARIVPDDGRIDGVYAIYDIHQQHYDDDYSESGISPSSRRMAVEDDCPDLRFTCARLRVRLEGSRFGMTMEWSEVVTAPVELVRMLRFSRGPLERVHTRASVERVEK</sequence>
<reference evidence="2 3" key="1">
    <citation type="journal article" date="2023" name="Plant Dis.">
        <title>First Report of Diplodia intermedia Causing Canker and Dieback Diseases on Apple Trees in Canada.</title>
        <authorList>
            <person name="Ellouze W."/>
            <person name="Ilyukhin E."/>
            <person name="Sulman M."/>
            <person name="Ali S."/>
        </authorList>
    </citation>
    <scope>NUCLEOTIDE SEQUENCE [LARGE SCALE GENOMIC DNA]</scope>
    <source>
        <strain evidence="2 3">M45-28</strain>
    </source>
</reference>
<name>A0ABR3TY05_9PEZI</name>
<protein>
    <submittedName>
        <fullName evidence="2">Uncharacterized protein</fullName>
    </submittedName>
</protein>
<dbReference type="EMBL" id="JAKEKT020000013">
    <property type="protein sequence ID" value="KAL1647132.1"/>
    <property type="molecule type" value="Genomic_DNA"/>
</dbReference>
<evidence type="ECO:0000313" key="2">
    <source>
        <dbReference type="EMBL" id="KAL1647132.1"/>
    </source>
</evidence>
<organism evidence="2 3">
    <name type="scientific">Diplodia intermedia</name>
    <dbReference type="NCBI Taxonomy" id="856260"/>
    <lineage>
        <taxon>Eukaryota</taxon>
        <taxon>Fungi</taxon>
        <taxon>Dikarya</taxon>
        <taxon>Ascomycota</taxon>
        <taxon>Pezizomycotina</taxon>
        <taxon>Dothideomycetes</taxon>
        <taxon>Dothideomycetes incertae sedis</taxon>
        <taxon>Botryosphaeriales</taxon>
        <taxon>Botryosphaeriaceae</taxon>
        <taxon>Diplodia</taxon>
    </lineage>
</organism>
<accession>A0ABR3TY05</accession>
<comment type="caution">
    <text evidence="2">The sequence shown here is derived from an EMBL/GenBank/DDBJ whole genome shotgun (WGS) entry which is preliminary data.</text>
</comment>
<dbReference type="Proteomes" id="UP001521184">
    <property type="component" value="Unassembled WGS sequence"/>
</dbReference>
<gene>
    <name evidence="2" type="ORF">SLS58_002903</name>
</gene>